<reference evidence="3" key="1">
    <citation type="submission" date="2021-02" db="EMBL/GenBank/DDBJ databases">
        <authorList>
            <person name="Nowell W R."/>
        </authorList>
    </citation>
    <scope>NUCLEOTIDE SEQUENCE</scope>
    <source>
        <strain evidence="3">Ploen Becks lab</strain>
    </source>
</reference>
<keyword evidence="1" id="KW-0472">Membrane</keyword>
<keyword evidence="2" id="KW-0732">Signal</keyword>
<proteinExistence type="predicted"/>
<feature type="chain" id="PRO_5032622690" evidence="2">
    <location>
        <begin position="19"/>
        <end position="165"/>
    </location>
</feature>
<name>A0A813WM45_9BILA</name>
<evidence type="ECO:0000313" key="3">
    <source>
        <dbReference type="EMBL" id="CAF0859386.1"/>
    </source>
</evidence>
<keyword evidence="1" id="KW-1133">Transmembrane helix</keyword>
<sequence length="165" mass="18700">MFWYYLLLIGCLIVSIRTQLSDPISTSTKLLLGSTLIAKNDPIDKLTNFSLNSNQTISTATNSTEQTSTCIAFVVKFFVCCTFVFFLVSWLLFTENGKNFKQKTAERLTSKFNNSKKKDENEMEVDPKEIELMNLNSKKDTEPVIISMADASDPNVENTEKNEKN</sequence>
<gene>
    <name evidence="3" type="ORF">OXX778_LOCUS9359</name>
</gene>
<keyword evidence="1" id="KW-0812">Transmembrane</keyword>
<dbReference type="AlphaFoldDB" id="A0A813WM45"/>
<protein>
    <submittedName>
        <fullName evidence="3">Uncharacterized protein</fullName>
    </submittedName>
</protein>
<evidence type="ECO:0000256" key="2">
    <source>
        <dbReference type="SAM" id="SignalP"/>
    </source>
</evidence>
<evidence type="ECO:0000313" key="4">
    <source>
        <dbReference type="Proteomes" id="UP000663879"/>
    </source>
</evidence>
<keyword evidence="4" id="KW-1185">Reference proteome</keyword>
<evidence type="ECO:0000256" key="1">
    <source>
        <dbReference type="SAM" id="Phobius"/>
    </source>
</evidence>
<feature type="signal peptide" evidence="2">
    <location>
        <begin position="1"/>
        <end position="18"/>
    </location>
</feature>
<organism evidence="3 4">
    <name type="scientific">Brachionus calyciflorus</name>
    <dbReference type="NCBI Taxonomy" id="104777"/>
    <lineage>
        <taxon>Eukaryota</taxon>
        <taxon>Metazoa</taxon>
        <taxon>Spiralia</taxon>
        <taxon>Gnathifera</taxon>
        <taxon>Rotifera</taxon>
        <taxon>Eurotatoria</taxon>
        <taxon>Monogononta</taxon>
        <taxon>Pseudotrocha</taxon>
        <taxon>Ploima</taxon>
        <taxon>Brachionidae</taxon>
        <taxon>Brachionus</taxon>
    </lineage>
</organism>
<dbReference type="Proteomes" id="UP000663879">
    <property type="component" value="Unassembled WGS sequence"/>
</dbReference>
<accession>A0A813WM45</accession>
<feature type="transmembrane region" description="Helical" evidence="1">
    <location>
        <begin position="71"/>
        <end position="93"/>
    </location>
</feature>
<comment type="caution">
    <text evidence="3">The sequence shown here is derived from an EMBL/GenBank/DDBJ whole genome shotgun (WGS) entry which is preliminary data.</text>
</comment>
<dbReference type="EMBL" id="CAJNOC010001375">
    <property type="protein sequence ID" value="CAF0859386.1"/>
    <property type="molecule type" value="Genomic_DNA"/>
</dbReference>